<evidence type="ECO:0000256" key="4">
    <source>
        <dbReference type="ARBA" id="ARBA00022692"/>
    </source>
</evidence>
<keyword evidence="6 7" id="KW-0472">Membrane</keyword>
<keyword evidence="2" id="KW-0813">Transport</keyword>
<dbReference type="Pfam" id="PF01554">
    <property type="entry name" value="MatE"/>
    <property type="match status" value="2"/>
</dbReference>
<dbReference type="EMBL" id="CP034413">
    <property type="protein sequence ID" value="QCI58400.1"/>
    <property type="molecule type" value="Genomic_DNA"/>
</dbReference>
<feature type="transmembrane region" description="Helical" evidence="7">
    <location>
        <begin position="196"/>
        <end position="221"/>
    </location>
</feature>
<evidence type="ECO:0000313" key="8">
    <source>
        <dbReference type="EMBL" id="QCI58400.1"/>
    </source>
</evidence>
<keyword evidence="5 7" id="KW-1133">Transmembrane helix</keyword>
<keyword evidence="4 7" id="KW-0812">Transmembrane</keyword>
<feature type="transmembrane region" description="Helical" evidence="7">
    <location>
        <begin position="242"/>
        <end position="266"/>
    </location>
</feature>
<comment type="subcellular location">
    <subcellularLocation>
        <location evidence="1">Cell membrane</location>
        <topology evidence="1">Multi-pass membrane protein</topology>
    </subcellularLocation>
</comment>
<feature type="transmembrane region" description="Helical" evidence="7">
    <location>
        <begin position="139"/>
        <end position="158"/>
    </location>
</feature>
<evidence type="ECO:0000256" key="7">
    <source>
        <dbReference type="SAM" id="Phobius"/>
    </source>
</evidence>
<evidence type="ECO:0000256" key="5">
    <source>
        <dbReference type="ARBA" id="ARBA00022989"/>
    </source>
</evidence>
<proteinExistence type="predicted"/>
<dbReference type="PANTHER" id="PTHR43823:SF3">
    <property type="entry name" value="MULTIDRUG EXPORT PROTEIN MEPA"/>
    <property type="match status" value="1"/>
</dbReference>
<reference evidence="9" key="1">
    <citation type="submission" date="2018-12" db="EMBL/GenBank/DDBJ databases">
        <title>Dusodibacter welbiota gen. nov., sp. nov., isolated from human faeces and emended description of the Oscillibacter genus.</title>
        <authorList>
            <person name="Le Roy T."/>
            <person name="Van der Smissen P."/>
            <person name="Delzenne N."/>
            <person name="Muccioli G."/>
            <person name="Collet J.F."/>
            <person name="Cani P.D."/>
        </authorList>
    </citation>
    <scope>NUCLEOTIDE SEQUENCE [LARGE SCALE GENOMIC DNA]</scope>
    <source>
        <strain evidence="9">J115</strain>
    </source>
</reference>
<organism evidence="8 9">
    <name type="scientific">Dysosmobacter welbionis</name>
    <dbReference type="NCBI Taxonomy" id="2093857"/>
    <lineage>
        <taxon>Bacteria</taxon>
        <taxon>Bacillati</taxon>
        <taxon>Bacillota</taxon>
        <taxon>Clostridia</taxon>
        <taxon>Eubacteriales</taxon>
        <taxon>Oscillospiraceae</taxon>
        <taxon>Dysosmobacter</taxon>
    </lineage>
</organism>
<evidence type="ECO:0000256" key="6">
    <source>
        <dbReference type="ARBA" id="ARBA00023136"/>
    </source>
</evidence>
<evidence type="ECO:0000256" key="3">
    <source>
        <dbReference type="ARBA" id="ARBA00022475"/>
    </source>
</evidence>
<evidence type="ECO:0000256" key="1">
    <source>
        <dbReference type="ARBA" id="ARBA00004651"/>
    </source>
</evidence>
<dbReference type="GO" id="GO:0015297">
    <property type="term" value="F:antiporter activity"/>
    <property type="evidence" value="ECO:0007669"/>
    <property type="project" value="InterPro"/>
</dbReference>
<dbReference type="PIRSF" id="PIRSF006603">
    <property type="entry name" value="DinF"/>
    <property type="match status" value="1"/>
</dbReference>
<protein>
    <submittedName>
        <fullName evidence="8">MATE family efflux transporter</fullName>
    </submittedName>
</protein>
<dbReference type="RefSeq" id="WP_119311930.1">
    <property type="nucleotide sequence ID" value="NZ_CP034413.3"/>
</dbReference>
<feature type="transmembrane region" description="Helical" evidence="7">
    <location>
        <begin position="97"/>
        <end position="119"/>
    </location>
</feature>
<dbReference type="InterPro" id="IPR051327">
    <property type="entry name" value="MATE_MepA_subfamily"/>
</dbReference>
<dbReference type="KEGG" id="obj:EIO64_03440"/>
<dbReference type="InterPro" id="IPR048279">
    <property type="entry name" value="MdtK-like"/>
</dbReference>
<feature type="transmembrane region" description="Helical" evidence="7">
    <location>
        <begin position="291"/>
        <end position="310"/>
    </location>
</feature>
<dbReference type="PANTHER" id="PTHR43823">
    <property type="entry name" value="SPORULATION PROTEIN YKVU"/>
    <property type="match status" value="1"/>
</dbReference>
<feature type="transmembrane region" description="Helical" evidence="7">
    <location>
        <begin position="59"/>
        <end position="85"/>
    </location>
</feature>
<sequence length="459" mass="48494">MNRKQNLEVFAKTPVRKAVLLQIVPAVASQMVTLVYNLADTYFVGMLNAPHETAAVTVAYPSFLMLTAISNLFGVGGASAIARALGRQDEEGARRIAAVSLAGGLLSALLFSAVFRLLADPVLHLCGATEATYAAAYGYAKWVVILGGPFTILNTLLANLVRAEGGAGAAAFGVSFGGVLNILLDPLFVLPQFLGLGAVGAGMATALSNGAAVACFAVYLVRRRGATYLNLLPANLRYAAQYLRPILAIGFPSALQYALTVVATAAQADFVSQYPTEAVAALGIVKKLDQLPLYFSIGVSNGLLPLLAYNHAAGNHHRRAQAFRIGSLMSFGFAVLCLVCYEAFATPLVSLFIADAATVRYGAVFLRCMVTAMPMMALCYPMIIQFQAMGRARESLVCSILRKGVLDIPLLYLMDALFPLYGCMWVQPIVDAISLAAALWFYRAIQRGSAAGGTAPAGA</sequence>
<dbReference type="Proteomes" id="UP000298642">
    <property type="component" value="Chromosome"/>
</dbReference>
<dbReference type="GeneID" id="89523226"/>
<dbReference type="InterPro" id="IPR002528">
    <property type="entry name" value="MATE_fam"/>
</dbReference>
<feature type="transmembrane region" description="Helical" evidence="7">
    <location>
        <begin position="364"/>
        <end position="383"/>
    </location>
</feature>
<gene>
    <name evidence="8" type="ORF">EIO64_03440</name>
</gene>
<keyword evidence="9" id="KW-1185">Reference proteome</keyword>
<dbReference type="AlphaFoldDB" id="A0A4D7ASJ9"/>
<evidence type="ECO:0000313" key="9">
    <source>
        <dbReference type="Proteomes" id="UP000298642"/>
    </source>
</evidence>
<feature type="transmembrane region" description="Helical" evidence="7">
    <location>
        <begin position="165"/>
        <end position="184"/>
    </location>
</feature>
<dbReference type="GO" id="GO:0042910">
    <property type="term" value="F:xenobiotic transmembrane transporter activity"/>
    <property type="evidence" value="ECO:0007669"/>
    <property type="project" value="InterPro"/>
</dbReference>
<accession>A0A4D7ASJ9</accession>
<dbReference type="GO" id="GO:0005886">
    <property type="term" value="C:plasma membrane"/>
    <property type="evidence" value="ECO:0007669"/>
    <property type="project" value="UniProtKB-SubCell"/>
</dbReference>
<feature type="transmembrane region" description="Helical" evidence="7">
    <location>
        <begin position="20"/>
        <end position="39"/>
    </location>
</feature>
<name>A0A4D7ASJ9_9FIRM</name>
<feature type="transmembrane region" description="Helical" evidence="7">
    <location>
        <begin position="322"/>
        <end position="344"/>
    </location>
</feature>
<evidence type="ECO:0000256" key="2">
    <source>
        <dbReference type="ARBA" id="ARBA00022448"/>
    </source>
</evidence>
<keyword evidence="3" id="KW-1003">Cell membrane</keyword>